<dbReference type="RefSeq" id="WP_133476829.1">
    <property type="nucleotide sequence ID" value="NZ_JABERQ010000076.1"/>
</dbReference>
<comment type="caution">
    <text evidence="1">The sequence shown here is derived from an EMBL/GenBank/DDBJ whole genome shotgun (WGS) entry which is preliminary data.</text>
</comment>
<gene>
    <name evidence="1" type="ORF">CEE75_13035</name>
</gene>
<dbReference type="AlphaFoldDB" id="A0A4R6CQ27"/>
<dbReference type="Proteomes" id="UP000295195">
    <property type="component" value="Unassembled WGS sequence"/>
</dbReference>
<sequence length="237" mass="28783">MDKQRFRLAEYFGKPAQYYHATFDHITHKINRQHQKIPVILLTDVYLVDSQDKKIRLANKNDFIDVKGKHIIADHLWVKLTKPWLELPQELLQGDEIFFLANVEQYKITRVDTITKRNQIWDAMIKKNKKIEASWNYYTKHHYRKNFMTSLQKMRAKQQENIAEAKKLQMQIKLVDYSLNHICKIHVVLLKKVKKNFQRETYNYVRFKKQRYKYSAWLAARTMAYIENSNMKERMIK</sequence>
<reference evidence="1 2" key="1">
    <citation type="submission" date="2017-06" db="EMBL/GenBank/DDBJ databases">
        <authorList>
            <person name="Swanenburg J."/>
            <person name="Kort R."/>
        </authorList>
    </citation>
    <scope>NUCLEOTIDE SEQUENCE [LARGE SCALE GENOMIC DNA]</scope>
    <source>
        <strain evidence="1 2">RL05</strain>
    </source>
</reference>
<evidence type="ECO:0000313" key="1">
    <source>
        <dbReference type="EMBL" id="TDN28412.1"/>
    </source>
</evidence>
<dbReference type="EMBL" id="NKLP01000292">
    <property type="protein sequence ID" value="TDN28412.1"/>
    <property type="molecule type" value="Genomic_DNA"/>
</dbReference>
<evidence type="ECO:0000313" key="2">
    <source>
        <dbReference type="Proteomes" id="UP000295195"/>
    </source>
</evidence>
<organism evidence="1 2">
    <name type="scientific">Lactobacillus crispatus</name>
    <dbReference type="NCBI Taxonomy" id="47770"/>
    <lineage>
        <taxon>Bacteria</taxon>
        <taxon>Bacillati</taxon>
        <taxon>Bacillota</taxon>
        <taxon>Bacilli</taxon>
        <taxon>Lactobacillales</taxon>
        <taxon>Lactobacillaceae</taxon>
        <taxon>Lactobacillus</taxon>
    </lineage>
</organism>
<name>A0A4R6CQ27_9LACO</name>
<protein>
    <submittedName>
        <fullName evidence="1">Uncharacterized protein</fullName>
    </submittedName>
</protein>
<proteinExistence type="predicted"/>
<accession>A0A4R6CQ27</accession>